<organism evidence="2 3">
    <name type="scientific">Iris pallida</name>
    <name type="common">Sweet iris</name>
    <dbReference type="NCBI Taxonomy" id="29817"/>
    <lineage>
        <taxon>Eukaryota</taxon>
        <taxon>Viridiplantae</taxon>
        <taxon>Streptophyta</taxon>
        <taxon>Embryophyta</taxon>
        <taxon>Tracheophyta</taxon>
        <taxon>Spermatophyta</taxon>
        <taxon>Magnoliopsida</taxon>
        <taxon>Liliopsida</taxon>
        <taxon>Asparagales</taxon>
        <taxon>Iridaceae</taxon>
        <taxon>Iridoideae</taxon>
        <taxon>Irideae</taxon>
        <taxon>Iris</taxon>
    </lineage>
</organism>
<accession>A0AAX6I0H2</accession>
<comment type="caution">
    <text evidence="2">The sequence shown here is derived from an EMBL/GenBank/DDBJ whole genome shotgun (WGS) entry which is preliminary data.</text>
</comment>
<sequence length="45" mass="4778">MTAVCGSDPMTTTTIGGSKDGDREHTMDRGSRSYGISAKSEVEVR</sequence>
<reference evidence="2" key="2">
    <citation type="submission" date="2023-04" db="EMBL/GenBank/DDBJ databases">
        <authorList>
            <person name="Bruccoleri R.E."/>
            <person name="Oakeley E.J."/>
            <person name="Faust A.-M."/>
            <person name="Dessus-Babus S."/>
            <person name="Altorfer M."/>
            <person name="Burckhardt D."/>
            <person name="Oertli M."/>
            <person name="Naumann U."/>
            <person name="Petersen F."/>
            <person name="Wong J."/>
        </authorList>
    </citation>
    <scope>NUCLEOTIDE SEQUENCE</scope>
    <source>
        <strain evidence="2">GSM-AAB239-AS_SAM_17_03QT</strain>
        <tissue evidence="2">Leaf</tissue>
    </source>
</reference>
<feature type="region of interest" description="Disordered" evidence="1">
    <location>
        <begin position="1"/>
        <end position="45"/>
    </location>
</feature>
<dbReference type="AlphaFoldDB" id="A0AAX6I0H2"/>
<evidence type="ECO:0000313" key="3">
    <source>
        <dbReference type="Proteomes" id="UP001140949"/>
    </source>
</evidence>
<evidence type="ECO:0000256" key="1">
    <source>
        <dbReference type="SAM" id="MobiDB-lite"/>
    </source>
</evidence>
<name>A0AAX6I0H2_IRIPA</name>
<evidence type="ECO:0000313" key="2">
    <source>
        <dbReference type="EMBL" id="KAJ6846493.1"/>
    </source>
</evidence>
<keyword evidence="3" id="KW-1185">Reference proteome</keyword>
<gene>
    <name evidence="2" type="ORF">M6B38_281120</name>
</gene>
<reference evidence="2" key="1">
    <citation type="journal article" date="2023" name="GigaByte">
        <title>Genome assembly of the bearded iris, Iris pallida Lam.</title>
        <authorList>
            <person name="Bruccoleri R.E."/>
            <person name="Oakeley E.J."/>
            <person name="Faust A.M.E."/>
            <person name="Altorfer M."/>
            <person name="Dessus-Babus S."/>
            <person name="Burckhardt D."/>
            <person name="Oertli M."/>
            <person name="Naumann U."/>
            <person name="Petersen F."/>
            <person name="Wong J."/>
        </authorList>
    </citation>
    <scope>NUCLEOTIDE SEQUENCE</scope>
    <source>
        <strain evidence="2">GSM-AAB239-AS_SAM_17_03QT</strain>
    </source>
</reference>
<protein>
    <submittedName>
        <fullName evidence="2">Formin-like protein 3 isoform X1</fullName>
    </submittedName>
</protein>
<dbReference type="Proteomes" id="UP001140949">
    <property type="component" value="Unassembled WGS sequence"/>
</dbReference>
<dbReference type="EMBL" id="JANAVB010005598">
    <property type="protein sequence ID" value="KAJ6846493.1"/>
    <property type="molecule type" value="Genomic_DNA"/>
</dbReference>
<feature type="compositionally biased region" description="Basic and acidic residues" evidence="1">
    <location>
        <begin position="19"/>
        <end position="31"/>
    </location>
</feature>
<proteinExistence type="predicted"/>